<organism evidence="1 2">
    <name type="scientific">Streptomyces longisporoflavus</name>
    <dbReference type="NCBI Taxonomy" id="28044"/>
    <lineage>
        <taxon>Bacteria</taxon>
        <taxon>Bacillati</taxon>
        <taxon>Actinomycetota</taxon>
        <taxon>Actinomycetes</taxon>
        <taxon>Kitasatosporales</taxon>
        <taxon>Streptomycetaceae</taxon>
        <taxon>Streptomyces</taxon>
    </lineage>
</organism>
<gene>
    <name evidence="1" type="ORF">ACH4F9_07445</name>
</gene>
<dbReference type="EMBL" id="JBIRGQ010000001">
    <property type="protein sequence ID" value="MFH8544823.1"/>
    <property type="molecule type" value="Genomic_DNA"/>
</dbReference>
<dbReference type="RefSeq" id="WP_397709011.1">
    <property type="nucleotide sequence ID" value="NZ_JBIRGN010000001.1"/>
</dbReference>
<dbReference type="Proteomes" id="UP001610818">
    <property type="component" value="Unassembled WGS sequence"/>
</dbReference>
<evidence type="ECO:0000313" key="2">
    <source>
        <dbReference type="Proteomes" id="UP001610818"/>
    </source>
</evidence>
<accession>A0ABW7QIN4</accession>
<name>A0ABW7QIN4_9ACTN</name>
<evidence type="ECO:0000313" key="1">
    <source>
        <dbReference type="EMBL" id="MFH8544823.1"/>
    </source>
</evidence>
<comment type="caution">
    <text evidence="1">The sequence shown here is derived from an EMBL/GenBank/DDBJ whole genome shotgun (WGS) entry which is preliminary data.</text>
</comment>
<proteinExistence type="predicted"/>
<reference evidence="1 2" key="1">
    <citation type="submission" date="2024-10" db="EMBL/GenBank/DDBJ databases">
        <title>The Natural Products Discovery Center: Release of the First 8490 Sequenced Strains for Exploring Actinobacteria Biosynthetic Diversity.</title>
        <authorList>
            <person name="Kalkreuter E."/>
            <person name="Kautsar S.A."/>
            <person name="Yang D."/>
            <person name="Bader C.D."/>
            <person name="Teijaro C.N."/>
            <person name="Fluegel L."/>
            <person name="Davis C.M."/>
            <person name="Simpson J.R."/>
            <person name="Lauterbach L."/>
            <person name="Steele A.D."/>
            <person name="Gui C."/>
            <person name="Meng S."/>
            <person name="Li G."/>
            <person name="Viehrig K."/>
            <person name="Ye F."/>
            <person name="Su P."/>
            <person name="Kiefer A.F."/>
            <person name="Nichols A."/>
            <person name="Cepeda A.J."/>
            <person name="Yan W."/>
            <person name="Fan B."/>
            <person name="Jiang Y."/>
            <person name="Adhikari A."/>
            <person name="Zheng C.-J."/>
            <person name="Schuster L."/>
            <person name="Cowan T.M."/>
            <person name="Smanski M.J."/>
            <person name="Chevrette M.G."/>
            <person name="De Carvalho L.P.S."/>
            <person name="Shen B."/>
        </authorList>
    </citation>
    <scope>NUCLEOTIDE SEQUENCE [LARGE SCALE GENOMIC DNA]</scope>
    <source>
        <strain evidence="1 2">NPDC017990</strain>
    </source>
</reference>
<sequence length="40" mass="4526">MTDHVHELMDPDNGWSERIRDRLTGLSSELTELGSVSEVL</sequence>
<protein>
    <submittedName>
        <fullName evidence="1">Uncharacterized protein</fullName>
    </submittedName>
</protein>
<keyword evidence="2" id="KW-1185">Reference proteome</keyword>